<reference evidence="8" key="1">
    <citation type="journal article" date="2009" name="Genome Res.">
        <title>Comparative genomic analyses of the human fungal pathogens Coccidioides and their relatives.</title>
        <authorList>
            <person name="Sharpton T.J."/>
            <person name="Stajich J.E."/>
            <person name="Rounsley S.D."/>
            <person name="Gardner M.J."/>
            <person name="Wortman J.R."/>
            <person name="Jordar V.S."/>
            <person name="Maiti R."/>
            <person name="Kodira C.D."/>
            <person name="Neafsey D.E."/>
            <person name="Zeng Q."/>
            <person name="Hung C.-Y."/>
            <person name="McMahan C."/>
            <person name="Muszewska A."/>
            <person name="Grynberg M."/>
            <person name="Mandel M.A."/>
            <person name="Kellner E.M."/>
            <person name="Barker B.M."/>
            <person name="Galgiani J.N."/>
            <person name="Orbach M.J."/>
            <person name="Kirkland T.N."/>
            <person name="Cole G.T."/>
            <person name="Henn M.R."/>
            <person name="Birren B.W."/>
            <person name="Taylor J.W."/>
        </authorList>
    </citation>
    <scope>NUCLEOTIDE SEQUENCE [LARGE SCALE GENOMIC DNA]</scope>
    <source>
        <strain evidence="8">UAMH 1704</strain>
    </source>
</reference>
<dbReference type="STRING" id="336963.C4JHC3"/>
<dbReference type="OrthoDB" id="10265969at2759"/>
<dbReference type="GO" id="GO:0000122">
    <property type="term" value="P:negative regulation of transcription by RNA polymerase II"/>
    <property type="evidence" value="ECO:0007669"/>
    <property type="project" value="TreeGrafter"/>
</dbReference>
<evidence type="ECO:0000313" key="7">
    <source>
        <dbReference type="EMBL" id="EEP77847.1"/>
    </source>
</evidence>
<proteinExistence type="predicted"/>
<keyword evidence="2" id="KW-0678">Repressor</keyword>
<evidence type="ECO:0000256" key="6">
    <source>
        <dbReference type="SAM" id="MobiDB-lite"/>
    </source>
</evidence>
<protein>
    <recommendedName>
        <fullName evidence="9">Paired amphipathic helix protein Sin3a</fullName>
    </recommendedName>
</protein>
<dbReference type="AlphaFoldDB" id="C4JHC3"/>
<organism evidence="7 8">
    <name type="scientific">Uncinocarpus reesii (strain UAMH 1704)</name>
    <dbReference type="NCBI Taxonomy" id="336963"/>
    <lineage>
        <taxon>Eukaryota</taxon>
        <taxon>Fungi</taxon>
        <taxon>Dikarya</taxon>
        <taxon>Ascomycota</taxon>
        <taxon>Pezizomycotina</taxon>
        <taxon>Eurotiomycetes</taxon>
        <taxon>Eurotiomycetidae</taxon>
        <taxon>Onygenales</taxon>
        <taxon>Onygenaceae</taxon>
        <taxon>Uncinocarpus</taxon>
    </lineage>
</organism>
<evidence type="ECO:0000313" key="8">
    <source>
        <dbReference type="Proteomes" id="UP000002058"/>
    </source>
</evidence>
<feature type="region of interest" description="Disordered" evidence="6">
    <location>
        <begin position="222"/>
        <end position="262"/>
    </location>
</feature>
<gene>
    <name evidence="7" type="ORF">UREG_02696</name>
</gene>
<dbReference type="HOGENOM" id="CLU_622866_0_0_1"/>
<evidence type="ECO:0000256" key="5">
    <source>
        <dbReference type="PROSITE-ProRule" id="PRU00810"/>
    </source>
</evidence>
<feature type="compositionally biased region" description="Polar residues" evidence="6">
    <location>
        <begin position="228"/>
        <end position="242"/>
    </location>
</feature>
<dbReference type="GO" id="GO:0003714">
    <property type="term" value="F:transcription corepressor activity"/>
    <property type="evidence" value="ECO:0007669"/>
    <property type="project" value="InterPro"/>
</dbReference>
<dbReference type="SUPFAM" id="SSF47762">
    <property type="entry name" value="PAH2 domain"/>
    <property type="match status" value="2"/>
</dbReference>
<comment type="subcellular location">
    <subcellularLocation>
        <location evidence="1 5">Nucleus</location>
    </subcellularLocation>
</comment>
<feature type="compositionally biased region" description="Polar residues" evidence="6">
    <location>
        <begin position="166"/>
        <end position="190"/>
    </location>
</feature>
<name>C4JHC3_UNCRE</name>
<dbReference type="FunFam" id="1.20.1160.11:FF:000003">
    <property type="entry name" value="Paired amphipathic helix SIN3-like protein"/>
    <property type="match status" value="1"/>
</dbReference>
<keyword evidence="4 5" id="KW-0539">Nucleus</keyword>
<dbReference type="GeneID" id="8443143"/>
<dbReference type="InterPro" id="IPR003822">
    <property type="entry name" value="PAH"/>
</dbReference>
<sequence>MAPNTQDALSYLDQVKVRFVEQPDVYNRFLDIMKDFKSQAIDTPGVIQRVSTLFNGHPSLIQGFNTFLPPGYRIECGPDDNPDAIRVTTPSGTNTISMSATRPSLESANEPGQSGGLVPSGHTEYYEQSRPGWQAGHGQQQPAQGPMPSAVRSYSPSGRIVPQPQYGPQNAQGQHQEGSYEYQNQHEQPTPATTAAMLHQQEQRGVSQLQNAVSVATGGAGRSVLQLPPTSSQTPGPNQPANSLAGLGSGGLPGGQSEATRRGPVEFNHAISYVNKIKNRFADSPEIYKQFLEILQTYQRESKPIQDVYAQVTVLFNSAPDLLEDFKQFLPESAAQAKVQGPVRQDEVPIAMSNVRGEPGYGAAGLQGQSSRDNVKMPPLGQFNVKDSAKESKKRRGGPGAQAGGAAMGGAGPLDASSVGGGNKAQASQIGNVNKVRRFA</sequence>
<dbReference type="EMBL" id="CH476615">
    <property type="protein sequence ID" value="EEP77847.1"/>
    <property type="molecule type" value="Genomic_DNA"/>
</dbReference>
<evidence type="ECO:0000256" key="3">
    <source>
        <dbReference type="ARBA" id="ARBA00022737"/>
    </source>
</evidence>
<dbReference type="PROSITE" id="PS51477">
    <property type="entry name" value="PAH"/>
    <property type="match status" value="2"/>
</dbReference>
<keyword evidence="3" id="KW-0677">Repeat</keyword>
<keyword evidence="8" id="KW-1185">Reference proteome</keyword>
<feature type="compositionally biased region" description="Gly residues" evidence="6">
    <location>
        <begin position="398"/>
        <end position="412"/>
    </location>
</feature>
<evidence type="ECO:0000256" key="2">
    <source>
        <dbReference type="ARBA" id="ARBA00022491"/>
    </source>
</evidence>
<dbReference type="InterPro" id="IPR039774">
    <property type="entry name" value="Sin3-like"/>
</dbReference>
<evidence type="ECO:0000256" key="4">
    <source>
        <dbReference type="ARBA" id="ARBA00023242"/>
    </source>
</evidence>
<dbReference type="GO" id="GO:0010628">
    <property type="term" value="P:positive regulation of gene expression"/>
    <property type="evidence" value="ECO:0007669"/>
    <property type="project" value="UniProtKB-ARBA"/>
</dbReference>
<dbReference type="FunFam" id="1.20.1160.11:FF:000001">
    <property type="entry name" value="Paired amphipathic helix protein Sin3"/>
    <property type="match status" value="1"/>
</dbReference>
<dbReference type="InterPro" id="IPR036600">
    <property type="entry name" value="PAH_sf"/>
</dbReference>
<dbReference type="Gene3D" id="1.20.1160.11">
    <property type="entry name" value="Paired amphipathic helix"/>
    <property type="match status" value="2"/>
</dbReference>
<feature type="region of interest" description="Disordered" evidence="6">
    <location>
        <begin position="359"/>
        <end position="440"/>
    </location>
</feature>
<feature type="region of interest" description="Disordered" evidence="6">
    <location>
        <begin position="90"/>
        <end position="190"/>
    </location>
</feature>
<feature type="compositionally biased region" description="Polar residues" evidence="6">
    <location>
        <begin position="90"/>
        <end position="112"/>
    </location>
</feature>
<dbReference type="InParanoid" id="C4JHC3"/>
<dbReference type="VEuPathDB" id="FungiDB:UREG_02696"/>
<accession>C4JHC3</accession>
<dbReference type="eggNOG" id="KOG4204">
    <property type="taxonomic scope" value="Eukaryota"/>
</dbReference>
<dbReference type="PANTHER" id="PTHR12346">
    <property type="entry name" value="SIN3B-RELATED"/>
    <property type="match status" value="1"/>
</dbReference>
<dbReference type="Proteomes" id="UP000002058">
    <property type="component" value="Unassembled WGS sequence"/>
</dbReference>
<feature type="compositionally biased region" description="Low complexity" evidence="6">
    <location>
        <begin position="131"/>
        <end position="148"/>
    </location>
</feature>
<dbReference type="KEGG" id="ure:UREG_02696"/>
<dbReference type="PANTHER" id="PTHR12346:SF0">
    <property type="entry name" value="SIN3A, ISOFORM G"/>
    <property type="match status" value="1"/>
</dbReference>
<dbReference type="RefSeq" id="XP_002543180.1">
    <property type="nucleotide sequence ID" value="XM_002543134.1"/>
</dbReference>
<evidence type="ECO:0000256" key="1">
    <source>
        <dbReference type="ARBA" id="ARBA00004123"/>
    </source>
</evidence>
<dbReference type="GO" id="GO:0033698">
    <property type="term" value="C:Rpd3L complex"/>
    <property type="evidence" value="ECO:0007669"/>
    <property type="project" value="UniProtKB-ARBA"/>
</dbReference>
<dbReference type="Pfam" id="PF02671">
    <property type="entry name" value="PAH"/>
    <property type="match status" value="2"/>
</dbReference>
<evidence type="ECO:0008006" key="9">
    <source>
        <dbReference type="Google" id="ProtNLM"/>
    </source>
</evidence>